<dbReference type="InterPro" id="IPR011042">
    <property type="entry name" value="6-blade_b-propeller_TolB-like"/>
</dbReference>
<dbReference type="SUPFAM" id="SSF63829">
    <property type="entry name" value="Calcium-dependent phosphotriesterase"/>
    <property type="match status" value="1"/>
</dbReference>
<dbReference type="InterPro" id="IPR051288">
    <property type="entry name" value="Serum_paraoxonase/arylesterase"/>
</dbReference>
<dbReference type="GO" id="GO:0004064">
    <property type="term" value="F:arylesterase activity"/>
    <property type="evidence" value="ECO:0007669"/>
    <property type="project" value="InterPro"/>
</dbReference>
<evidence type="ECO:0000256" key="6">
    <source>
        <dbReference type="PIRSR" id="PIRSR602640-2"/>
    </source>
</evidence>
<keyword evidence="7" id="KW-0812">Transmembrane</keyword>
<sequence length="400" mass="43916">MVLTRALISTVVIAIGVFYQLALQPILFNRFGVGRSVEAINNQNCEIIKELEACEDAWYHQPSGLLYLGCSTVANKRAWLPNADFFSHEKLTGSEYMAILDTKATGPYSSRIKRIQTQNFQGHDGKGTLLLHGIGAFVGKDGLGGNAEDQSLRLFLINHRVQADPHIHGANSTVELFETTLGSDTMTHIKTFAHPHIFTPNNLVPTGPESFYFTNDHSVKKGWQKQLDLIIPGSGIGHCDAKGCKMVIEKTLYPNGLAGALNYPSKEANVLYQASTTEEFVYSYEIQADKSLILKDKIRSGYPGDNINMASDGSLVLAAFAKLLTTAEGFSTKDPNHVVPSTVVRISKNQGKDAFYGNKYNVEKLFEDDGNVVSFQTNAQLDSQRNLLFLSGAYSVSCGY</sequence>
<dbReference type="EMBL" id="KZ819602">
    <property type="protein sequence ID" value="PWN38162.1"/>
    <property type="molecule type" value="Genomic_DNA"/>
</dbReference>
<keyword evidence="7" id="KW-0472">Membrane</keyword>
<feature type="binding site" evidence="6">
    <location>
        <position position="255"/>
    </location>
    <ligand>
        <name>Ca(2+)</name>
        <dbReference type="ChEBI" id="CHEBI:29108"/>
        <label>1</label>
        <note>catalytic</note>
    </ligand>
</feature>
<keyword evidence="3" id="KW-1015">Disulfide bond</keyword>
<evidence type="ECO:0000256" key="1">
    <source>
        <dbReference type="ARBA" id="ARBA00008595"/>
    </source>
</evidence>
<dbReference type="GO" id="GO:0046872">
    <property type="term" value="F:metal ion binding"/>
    <property type="evidence" value="ECO:0007669"/>
    <property type="project" value="UniProtKB-KW"/>
</dbReference>
<comment type="similarity">
    <text evidence="1">Belongs to the paraoxonase family.</text>
</comment>
<keyword evidence="7" id="KW-1133">Transmembrane helix</keyword>
<reference evidence="8 9" key="1">
    <citation type="journal article" date="2018" name="Mol. Biol. Evol.">
        <title>Broad Genomic Sampling Reveals a Smut Pathogenic Ancestry of the Fungal Clade Ustilaginomycotina.</title>
        <authorList>
            <person name="Kijpornyongpan T."/>
            <person name="Mondo S.J."/>
            <person name="Barry K."/>
            <person name="Sandor L."/>
            <person name="Lee J."/>
            <person name="Lipzen A."/>
            <person name="Pangilinan J."/>
            <person name="LaButti K."/>
            <person name="Hainaut M."/>
            <person name="Henrissat B."/>
            <person name="Grigoriev I.V."/>
            <person name="Spatafora J.W."/>
            <person name="Aime M.C."/>
        </authorList>
    </citation>
    <scope>NUCLEOTIDE SEQUENCE [LARGE SCALE GENOMIC DNA]</scope>
    <source>
        <strain evidence="8 9">MCA 3882</strain>
    </source>
</reference>
<keyword evidence="6" id="KW-0479">Metal-binding</keyword>
<comment type="cofactor">
    <cofactor evidence="6">
        <name>Ca(2+)</name>
        <dbReference type="ChEBI" id="CHEBI:29108"/>
    </cofactor>
    <text evidence="6">Binds 2 calcium ions per subunit.</text>
</comment>
<feature type="transmembrane region" description="Helical" evidence="7">
    <location>
        <begin position="6"/>
        <end position="28"/>
    </location>
</feature>
<evidence type="ECO:0000313" key="8">
    <source>
        <dbReference type="EMBL" id="PWN38162.1"/>
    </source>
</evidence>
<feature type="binding site" evidence="6">
    <location>
        <position position="201"/>
    </location>
    <ligand>
        <name>Ca(2+)</name>
        <dbReference type="ChEBI" id="CHEBI:29108"/>
        <label>1</label>
        <note>catalytic</note>
    </ligand>
</feature>
<accession>A0A316VKP0</accession>
<keyword evidence="2" id="KW-0378">Hydrolase</keyword>
<proteinExistence type="inferred from homology"/>
<evidence type="ECO:0000256" key="2">
    <source>
        <dbReference type="ARBA" id="ARBA00022801"/>
    </source>
</evidence>
<name>A0A316VKP0_9BASI</name>
<dbReference type="GeneID" id="37018972"/>
<feature type="binding site" evidence="6">
    <location>
        <position position="305"/>
    </location>
    <ligand>
        <name>Ca(2+)</name>
        <dbReference type="ChEBI" id="CHEBI:29108"/>
        <label>1</label>
        <note>catalytic</note>
    </ligand>
</feature>
<gene>
    <name evidence="8" type="ORF">FA14DRAFT_143011</name>
</gene>
<evidence type="ECO:0000256" key="5">
    <source>
        <dbReference type="PIRSR" id="PIRSR602640-1"/>
    </source>
</evidence>
<feature type="binding site" evidence="6">
    <location>
        <position position="306"/>
    </location>
    <ligand>
        <name>Ca(2+)</name>
        <dbReference type="ChEBI" id="CHEBI:29108"/>
        <label>1</label>
        <note>catalytic</note>
    </ligand>
</feature>
<dbReference type="PANTHER" id="PTHR11799">
    <property type="entry name" value="PARAOXONASE"/>
    <property type="match status" value="1"/>
</dbReference>
<dbReference type="Gene3D" id="2.120.10.30">
    <property type="entry name" value="TolB, C-terminal domain"/>
    <property type="match status" value="1"/>
</dbReference>
<dbReference type="InterPro" id="IPR002640">
    <property type="entry name" value="Arylesterase"/>
</dbReference>
<dbReference type="Pfam" id="PF01731">
    <property type="entry name" value="Arylesterase"/>
    <property type="match status" value="1"/>
</dbReference>
<evidence type="ECO:0000256" key="4">
    <source>
        <dbReference type="ARBA" id="ARBA00023180"/>
    </source>
</evidence>
<dbReference type="RefSeq" id="XP_025358464.1">
    <property type="nucleotide sequence ID" value="XM_025497191.1"/>
</dbReference>
<feature type="active site" description="Proton acceptor" evidence="5">
    <location>
        <position position="132"/>
    </location>
</feature>
<dbReference type="InParanoid" id="A0A316VKP0"/>
<feature type="binding site" evidence="6">
    <location>
        <position position="56"/>
    </location>
    <ligand>
        <name>Ca(2+)</name>
        <dbReference type="ChEBI" id="CHEBI:29108"/>
        <label>1</label>
        <note>catalytic</note>
    </ligand>
</feature>
<feature type="binding site" evidence="6">
    <location>
        <position position="202"/>
    </location>
    <ligand>
        <name>Ca(2+)</name>
        <dbReference type="ChEBI" id="CHEBI:29108"/>
        <label>1</label>
        <note>catalytic</note>
    </ligand>
</feature>
<keyword evidence="9" id="KW-1185">Reference proteome</keyword>
<keyword evidence="6" id="KW-0106">Calcium</keyword>
<organism evidence="8 9">
    <name type="scientific">Meira miltonrushii</name>
    <dbReference type="NCBI Taxonomy" id="1280837"/>
    <lineage>
        <taxon>Eukaryota</taxon>
        <taxon>Fungi</taxon>
        <taxon>Dikarya</taxon>
        <taxon>Basidiomycota</taxon>
        <taxon>Ustilaginomycotina</taxon>
        <taxon>Exobasidiomycetes</taxon>
        <taxon>Exobasidiales</taxon>
        <taxon>Brachybasidiaceae</taxon>
        <taxon>Meira</taxon>
    </lineage>
</organism>
<protein>
    <submittedName>
        <fullName evidence="8">Calcium-dependent phosphotriesterase</fullName>
    </submittedName>
</protein>
<evidence type="ECO:0000256" key="3">
    <source>
        <dbReference type="ARBA" id="ARBA00023157"/>
    </source>
</evidence>
<feature type="binding site" evidence="6">
    <location>
        <position position="134"/>
    </location>
    <ligand>
        <name>Ca(2+)</name>
        <dbReference type="ChEBI" id="CHEBI:29108"/>
        <label>1</label>
        <note>catalytic</note>
    </ligand>
</feature>
<evidence type="ECO:0000256" key="7">
    <source>
        <dbReference type="SAM" id="Phobius"/>
    </source>
</evidence>
<dbReference type="AlphaFoldDB" id="A0A316VKP0"/>
<dbReference type="Proteomes" id="UP000245771">
    <property type="component" value="Unassembled WGS sequence"/>
</dbReference>
<keyword evidence="4" id="KW-0325">Glycoprotein</keyword>
<evidence type="ECO:0000313" key="9">
    <source>
        <dbReference type="Proteomes" id="UP000245771"/>
    </source>
</evidence>
<dbReference type="OrthoDB" id="5307922at2759"/>
<dbReference type="PANTHER" id="PTHR11799:SF12">
    <property type="entry name" value="PARAOXONASE-RELATED"/>
    <property type="match status" value="1"/>
</dbReference>